<feature type="chain" id="PRO_5036145824" description="Membrane anchor Opy2 N-terminal domain-containing protein" evidence="3">
    <location>
        <begin position="29"/>
        <end position="460"/>
    </location>
</feature>
<evidence type="ECO:0000313" key="6">
    <source>
        <dbReference type="Proteomes" id="UP000326924"/>
    </source>
</evidence>
<sequence>MARFSAWSSTTFSTVVMLNFALSQSVAAIPGSLILARDGGCIQNCPTDLPVCNCSTTQRCELTAQSCVQCARVICTDIKTSGSGISGGAIAGACIGGLLALAILGFFVWRSRAKKNMRRMSMAATAAEKENDFGMLKSARASTHTVASIASTVRTRASNVIQIAYIPGVTNRSGPTTPAHLIPPIPPLPYSDSPMGSQFPRSPNIDIQFAADDLLRGSMITVDNRSSIATTIYGGNAVVSQPNIIRAGKAAVVTVKGGSSIATSSTSSPNPGSSESIPPVPALFISTSGQSARGKGPSGLETVPPSPTFSVGSTFLNRMNIKNGSDEVIQQAQKRVVPGRSHVEHENHSTSSVNYDSDDSSDLIPGHRGNALLSQRSSGISSCITDMEAGSPFSDAHSTTLEAIPLSNSSNIATAGNNRLSLNFAGGKRSSKLIDTSEPARRTVSPFDDSHSVDKLEKFQ</sequence>
<dbReference type="Proteomes" id="UP000326924">
    <property type="component" value="Unassembled WGS sequence"/>
</dbReference>
<evidence type="ECO:0000256" key="3">
    <source>
        <dbReference type="SAM" id="SignalP"/>
    </source>
</evidence>
<protein>
    <recommendedName>
        <fullName evidence="7">Membrane anchor Opy2 N-terminal domain-containing protein</fullName>
    </recommendedName>
</protein>
<organism evidence="5 6">
    <name type="scientific">Sphaerosporella brunnea</name>
    <dbReference type="NCBI Taxonomy" id="1250544"/>
    <lineage>
        <taxon>Eukaryota</taxon>
        <taxon>Fungi</taxon>
        <taxon>Dikarya</taxon>
        <taxon>Ascomycota</taxon>
        <taxon>Pezizomycotina</taxon>
        <taxon>Pezizomycetes</taxon>
        <taxon>Pezizales</taxon>
        <taxon>Pyronemataceae</taxon>
        <taxon>Sphaerosporella</taxon>
    </lineage>
</organism>
<keyword evidence="3" id="KW-0732">Signal</keyword>
<keyword evidence="2" id="KW-0472">Membrane</keyword>
<evidence type="ECO:0000256" key="1">
    <source>
        <dbReference type="SAM" id="MobiDB-lite"/>
    </source>
</evidence>
<evidence type="ECO:0000313" key="4">
    <source>
        <dbReference type="EMBL" id="KAA8905970.1"/>
    </source>
</evidence>
<feature type="region of interest" description="Disordered" evidence="1">
    <location>
        <begin position="260"/>
        <end position="311"/>
    </location>
</feature>
<evidence type="ECO:0008006" key="7">
    <source>
        <dbReference type="Google" id="ProtNLM"/>
    </source>
</evidence>
<name>A0A5J5EW63_9PEZI</name>
<dbReference type="OrthoDB" id="2402916at2759"/>
<feature type="region of interest" description="Disordered" evidence="1">
    <location>
        <begin position="426"/>
        <end position="460"/>
    </location>
</feature>
<feature type="compositionally biased region" description="Basic and acidic residues" evidence="1">
    <location>
        <begin position="448"/>
        <end position="460"/>
    </location>
</feature>
<feature type="region of interest" description="Disordered" evidence="1">
    <location>
        <begin position="337"/>
        <end position="360"/>
    </location>
</feature>
<proteinExistence type="predicted"/>
<dbReference type="InParanoid" id="A0A5J5EW63"/>
<comment type="caution">
    <text evidence="5">The sequence shown here is derived from an EMBL/GenBank/DDBJ whole genome shotgun (WGS) entry which is preliminary data.</text>
</comment>
<keyword evidence="2" id="KW-1133">Transmembrane helix</keyword>
<keyword evidence="6" id="KW-1185">Reference proteome</keyword>
<gene>
    <name evidence="4" type="ORF">FN846DRAFT_725482</name>
    <name evidence="5" type="ORF">FN846DRAFT_725938</name>
</gene>
<evidence type="ECO:0000256" key="2">
    <source>
        <dbReference type="SAM" id="Phobius"/>
    </source>
</evidence>
<dbReference type="EMBL" id="VXIS01000093">
    <property type="protein sequence ID" value="KAA8905970.1"/>
    <property type="molecule type" value="Genomic_DNA"/>
</dbReference>
<feature type="compositionally biased region" description="Low complexity" evidence="1">
    <location>
        <begin position="260"/>
        <end position="277"/>
    </location>
</feature>
<feature type="signal peptide" evidence="3">
    <location>
        <begin position="1"/>
        <end position="28"/>
    </location>
</feature>
<keyword evidence="2" id="KW-0812">Transmembrane</keyword>
<dbReference type="AlphaFoldDB" id="A0A5J5EW63"/>
<reference evidence="5 6" key="1">
    <citation type="submission" date="2019-09" db="EMBL/GenBank/DDBJ databases">
        <title>Draft genome of the ectomycorrhizal ascomycete Sphaerosporella brunnea.</title>
        <authorList>
            <consortium name="DOE Joint Genome Institute"/>
            <person name="Benucci G.M."/>
            <person name="Marozzi G."/>
            <person name="Antonielli L."/>
            <person name="Sanchez S."/>
            <person name="Marco P."/>
            <person name="Wang X."/>
            <person name="Falini L.B."/>
            <person name="Barry K."/>
            <person name="Haridas S."/>
            <person name="Lipzen A."/>
            <person name="Labutti K."/>
            <person name="Grigoriev I.V."/>
            <person name="Murat C."/>
            <person name="Martin F."/>
            <person name="Albertini E."/>
            <person name="Donnini D."/>
            <person name="Bonito G."/>
        </authorList>
    </citation>
    <scope>NUCLEOTIDE SEQUENCE [LARGE SCALE GENOMIC DNA]</scope>
    <source>
        <strain evidence="5 6">Sb_GMNB300</strain>
    </source>
</reference>
<evidence type="ECO:0000313" key="5">
    <source>
        <dbReference type="EMBL" id="KAA8905972.1"/>
    </source>
</evidence>
<feature type="transmembrane region" description="Helical" evidence="2">
    <location>
        <begin position="89"/>
        <end position="109"/>
    </location>
</feature>
<accession>A0A5J5EW63</accession>
<dbReference type="EMBL" id="VXIS01000093">
    <property type="protein sequence ID" value="KAA8905972.1"/>
    <property type="molecule type" value="Genomic_DNA"/>
</dbReference>